<evidence type="ECO:0000256" key="2">
    <source>
        <dbReference type="ARBA" id="ARBA00022475"/>
    </source>
</evidence>
<accession>A0A1I4PSH5</accession>
<evidence type="ECO:0000259" key="6">
    <source>
        <dbReference type="Pfam" id="PF12696"/>
    </source>
</evidence>
<comment type="subcellular location">
    <subcellularLocation>
        <location evidence="1">Cell membrane</location>
        <topology evidence="1">Multi-pass membrane protein</topology>
    </subcellularLocation>
</comment>
<evidence type="ECO:0000256" key="4">
    <source>
        <dbReference type="ARBA" id="ARBA00022989"/>
    </source>
</evidence>
<dbReference type="STRING" id="1123291.SAMN04490355_10726"/>
<dbReference type="EMBL" id="FOTS01000072">
    <property type="protein sequence ID" value="SFM30821.1"/>
    <property type="molecule type" value="Genomic_DNA"/>
</dbReference>
<keyword evidence="3" id="KW-0812">Transmembrane</keyword>
<feature type="domain" description="TraD/TraG TraM recognition site" evidence="6">
    <location>
        <begin position="330"/>
        <end position="456"/>
    </location>
</feature>
<dbReference type="PANTHER" id="PTHR37937">
    <property type="entry name" value="CONJUGATIVE TRANSFER: DNA TRANSPORT"/>
    <property type="match status" value="1"/>
</dbReference>
<dbReference type="InterPro" id="IPR051539">
    <property type="entry name" value="T4SS-coupling_protein"/>
</dbReference>
<dbReference type="GO" id="GO:0005886">
    <property type="term" value="C:plasma membrane"/>
    <property type="evidence" value="ECO:0007669"/>
    <property type="project" value="UniProtKB-SubCell"/>
</dbReference>
<protein>
    <submittedName>
        <fullName evidence="7">Type IV secretory system Conjugative DNA transfer</fullName>
    </submittedName>
</protein>
<evidence type="ECO:0000256" key="5">
    <source>
        <dbReference type="ARBA" id="ARBA00023136"/>
    </source>
</evidence>
<evidence type="ECO:0000256" key="1">
    <source>
        <dbReference type="ARBA" id="ARBA00004651"/>
    </source>
</evidence>
<proteinExistence type="predicted"/>
<dbReference type="InterPro" id="IPR032689">
    <property type="entry name" value="TraG-D_C"/>
</dbReference>
<keyword evidence="5" id="KW-0472">Membrane</keyword>
<evidence type="ECO:0000313" key="7">
    <source>
        <dbReference type="EMBL" id="SFM30821.1"/>
    </source>
</evidence>
<dbReference type="InterPro" id="IPR027417">
    <property type="entry name" value="P-loop_NTPase"/>
</dbReference>
<reference evidence="8" key="1">
    <citation type="submission" date="2016-10" db="EMBL/GenBank/DDBJ databases">
        <authorList>
            <person name="Varghese N."/>
            <person name="Submissions S."/>
        </authorList>
    </citation>
    <scope>NUCLEOTIDE SEQUENCE [LARGE SCALE GENOMIC DNA]</scope>
    <source>
        <strain evidence="8">DSM 13327</strain>
    </source>
</reference>
<dbReference type="AlphaFoldDB" id="A0A1I4PSH5"/>
<gene>
    <name evidence="7" type="ORF">SAMN04490355_10726</name>
</gene>
<sequence length="498" mass="55877">MGLLSKLKSSIVNAFSNTTEKENNFSYLQHSLSLGCTTGTLLERGHDAPHGGQFVTIPFRNCCQNFISFGSTGEGKTSAFVLPIFSELLEADNRSMGGLIFDIKGDLIYDLQKIADIQNKEIKVIGLKEGQLKCNLLADLNPSQATDFLQSVYLLDGNKNNIDYWLKAALNLTEEGLRILIYTSDYTLKGLYQLIFVEDKRKEFIKEAKENHSSLIEKDTDFENAIYYFENTFAKLPENLRGSIEGSVLPILKPFQDAVFQKVFCDTNDENNYDMKKILNQGDTVIIDMCLAEYPKGRAVYTLIKLRYYNLIQSRFDTSKGLNKDRYCFFICDEFQDLIAIGASGAGLNDGTFWSKSRGQKMIGVVTSQSYNAILNSLGGNEHQAKTVLANFVNKVVFKLSDDTTIKYIQSLIGKVDVEKISHNSSTSTKGWGWNNTSQNSGYSVSTHEKFVIDEELIHSLGEIKDADRPLRTALALLSIEGRSCDDVVVLQPIYFKK</sequence>
<dbReference type="Gene3D" id="3.40.50.300">
    <property type="entry name" value="P-loop containing nucleotide triphosphate hydrolases"/>
    <property type="match status" value="1"/>
</dbReference>
<evidence type="ECO:0000313" key="8">
    <source>
        <dbReference type="Proteomes" id="UP000199520"/>
    </source>
</evidence>
<dbReference type="RefSeq" id="WP_090943828.1">
    <property type="nucleotide sequence ID" value="NZ_FOTS01000072.1"/>
</dbReference>
<dbReference type="Pfam" id="PF12696">
    <property type="entry name" value="TraG-D_C"/>
    <property type="match status" value="1"/>
</dbReference>
<dbReference type="PANTHER" id="PTHR37937:SF1">
    <property type="entry name" value="CONJUGATIVE TRANSFER: DNA TRANSPORT"/>
    <property type="match status" value="1"/>
</dbReference>
<dbReference type="OrthoDB" id="143059at2"/>
<organism evidence="7 8">
    <name type="scientific">Pelosinus propionicus DSM 13327</name>
    <dbReference type="NCBI Taxonomy" id="1123291"/>
    <lineage>
        <taxon>Bacteria</taxon>
        <taxon>Bacillati</taxon>
        <taxon>Bacillota</taxon>
        <taxon>Negativicutes</taxon>
        <taxon>Selenomonadales</taxon>
        <taxon>Sporomusaceae</taxon>
        <taxon>Pelosinus</taxon>
    </lineage>
</organism>
<keyword evidence="8" id="KW-1185">Reference proteome</keyword>
<name>A0A1I4PSH5_9FIRM</name>
<dbReference type="SUPFAM" id="SSF52540">
    <property type="entry name" value="P-loop containing nucleoside triphosphate hydrolases"/>
    <property type="match status" value="1"/>
</dbReference>
<keyword evidence="2" id="KW-1003">Cell membrane</keyword>
<dbReference type="Proteomes" id="UP000199520">
    <property type="component" value="Unassembled WGS sequence"/>
</dbReference>
<evidence type="ECO:0000256" key="3">
    <source>
        <dbReference type="ARBA" id="ARBA00022692"/>
    </source>
</evidence>
<keyword evidence="4" id="KW-1133">Transmembrane helix</keyword>